<gene>
    <name evidence="2" type="ORF">CDL15_Pgr004648</name>
</gene>
<dbReference type="EMBL" id="MTKT01003655">
    <property type="protein sequence ID" value="OWM74685.1"/>
    <property type="molecule type" value="Genomic_DNA"/>
</dbReference>
<feature type="region of interest" description="Disordered" evidence="1">
    <location>
        <begin position="44"/>
        <end position="88"/>
    </location>
</feature>
<feature type="compositionally biased region" description="Basic and acidic residues" evidence="1">
    <location>
        <begin position="54"/>
        <end position="88"/>
    </location>
</feature>
<organism evidence="2 3">
    <name type="scientific">Punica granatum</name>
    <name type="common">Pomegranate</name>
    <dbReference type="NCBI Taxonomy" id="22663"/>
    <lineage>
        <taxon>Eukaryota</taxon>
        <taxon>Viridiplantae</taxon>
        <taxon>Streptophyta</taxon>
        <taxon>Embryophyta</taxon>
        <taxon>Tracheophyta</taxon>
        <taxon>Spermatophyta</taxon>
        <taxon>Magnoliopsida</taxon>
        <taxon>eudicotyledons</taxon>
        <taxon>Gunneridae</taxon>
        <taxon>Pentapetalae</taxon>
        <taxon>rosids</taxon>
        <taxon>malvids</taxon>
        <taxon>Myrtales</taxon>
        <taxon>Lythraceae</taxon>
        <taxon>Punica</taxon>
    </lineage>
</organism>
<evidence type="ECO:0000256" key="1">
    <source>
        <dbReference type="SAM" id="MobiDB-lite"/>
    </source>
</evidence>
<evidence type="ECO:0000313" key="3">
    <source>
        <dbReference type="Proteomes" id="UP000197138"/>
    </source>
</evidence>
<reference evidence="3" key="1">
    <citation type="journal article" date="2017" name="Plant J.">
        <title>The pomegranate (Punica granatum L.) genome and the genomics of punicalagin biosynthesis.</title>
        <authorList>
            <person name="Qin G."/>
            <person name="Xu C."/>
            <person name="Ming R."/>
            <person name="Tang H."/>
            <person name="Guyot R."/>
            <person name="Kramer E.M."/>
            <person name="Hu Y."/>
            <person name="Yi X."/>
            <person name="Qi Y."/>
            <person name="Xu X."/>
            <person name="Gao Z."/>
            <person name="Pan H."/>
            <person name="Jian J."/>
            <person name="Tian Y."/>
            <person name="Yue Z."/>
            <person name="Xu Y."/>
        </authorList>
    </citation>
    <scope>NUCLEOTIDE SEQUENCE [LARGE SCALE GENOMIC DNA]</scope>
    <source>
        <strain evidence="3">cv. Dabenzi</strain>
    </source>
</reference>
<dbReference type="Proteomes" id="UP000197138">
    <property type="component" value="Unassembled WGS sequence"/>
</dbReference>
<comment type="caution">
    <text evidence="2">The sequence shown here is derived from an EMBL/GenBank/DDBJ whole genome shotgun (WGS) entry which is preliminary data.</text>
</comment>
<protein>
    <submittedName>
        <fullName evidence="2">Uncharacterized protein</fullName>
    </submittedName>
</protein>
<name>A0A218WPF0_PUNGR</name>
<accession>A0A218WPF0</accession>
<evidence type="ECO:0000313" key="2">
    <source>
        <dbReference type="EMBL" id="OWM74685.1"/>
    </source>
</evidence>
<dbReference type="AlphaFoldDB" id="A0A218WPF0"/>
<sequence>MRGGGASKVEPGGAIICSNTTATWRGRKVAIELRECLPDGMVRSRKGRATTTTCKERRKESNNSSEKETTSINGEHSRDSGAREGEEQ</sequence>
<proteinExistence type="predicted"/>